<name>A0A7M1RWC7_9CAUD</name>
<dbReference type="Proteomes" id="UP000593838">
    <property type="component" value="Segment"/>
</dbReference>
<reference evidence="1 2" key="1">
    <citation type="submission" date="2020-07" db="EMBL/GenBank/DDBJ databases">
        <title>Taxonomic proposal: Crassvirales, a new order of highly abundant and diverse bacterial viruses.</title>
        <authorList>
            <person name="Shkoporov A.N."/>
            <person name="Stockdale S.R."/>
            <person name="Guerin E."/>
            <person name="Ross R.P."/>
            <person name="Hill C."/>
        </authorList>
    </citation>
    <scope>NUCLEOTIDE SEQUENCE [LARGE SCALE GENOMIC DNA]</scope>
</reference>
<proteinExistence type="predicted"/>
<dbReference type="RefSeq" id="YP_010110137.1">
    <property type="nucleotide sequence ID" value="NC_055868.1"/>
</dbReference>
<evidence type="ECO:0000313" key="1">
    <source>
        <dbReference type="EMBL" id="QOR57979.1"/>
    </source>
</evidence>
<keyword evidence="2" id="KW-1185">Reference proteome</keyword>
<accession>A0A7M1RWC7</accession>
<evidence type="ECO:0000313" key="2">
    <source>
        <dbReference type="Proteomes" id="UP000593838"/>
    </source>
</evidence>
<protein>
    <submittedName>
        <fullName evidence="1">Uncharacterized protein</fullName>
    </submittedName>
</protein>
<organism evidence="1 2">
    <name type="scientific">uncultured phage cr50_1</name>
    <dbReference type="NCBI Taxonomy" id="2772059"/>
    <lineage>
        <taxon>Viruses</taxon>
        <taxon>Duplodnaviria</taxon>
        <taxon>Heunggongvirae</taxon>
        <taxon>Uroviricota</taxon>
        <taxon>Caudoviricetes</taxon>
        <taxon>Crassvirales</taxon>
        <taxon>Suoliviridae</taxon>
        <taxon>Boorivirinae</taxon>
        <taxon>Cohcovirus</taxon>
        <taxon>Cohcovirus hiberniae</taxon>
    </lineage>
</organism>
<dbReference type="KEGG" id="vg:65128431"/>
<dbReference type="EMBL" id="MT774375">
    <property type="protein sequence ID" value="QOR57979.1"/>
    <property type="molecule type" value="Genomic_DNA"/>
</dbReference>
<dbReference type="GeneID" id="65128431"/>
<sequence>MNKKISQFELTTKLQEQDLITLVQDGSNKNITSGSFTTSLSGTFATNERVDAVEEDVEILDTKVNDNYKDLSNKIVEGDTSVTTNLNSTITSYYDVLNNKIITLDTKHDTDMSEIGGTMQEWIDDIDNRSTIEQLQDALNRLTVAENTITALAEVIANGGGGSGNVPGYHTQPSSTITSLQGYYKGVSADPLVSTDTLNQALSKLENQVEAVADGSGSLPVIKMGESTTPTDNYIYTAGKVKQDYIFKSGDTVPGRIIYTTGIQGGQTFRSGWDGVGASLYPSNSKWNLELDNLFVRGNMTVNELTVNEIKAVGGDILVTLGDMKCIKVEEKVNGYKCYFDTEDGTKYNEFIVNDQAICQKFDGHNVKRYWRAVTEVGSDYILLSKDVCEPGSSTPSADDEILLLGHRVEGDAEYDKQMEDRRNAIFISAKGSNAPRIAFYSGINDFTLEGKDKTVIGKDSKFVGTITVVSKDGTETGIPIYRGTWSVDKQYYYYDCVTYNGSTWIATQDNIGKEPKEGSPYWTIYIAKGENGQAGDDVAKWVEIVGNRMFLYDSPDFSGTPTPVNLGLNAKTYGIVQPSYQWTNVTNNSEIVGYGNSLIVTPDMITDRTAVFRCTVTDNDTQATYYDEMQVAKLANGAEGLDAYYIDLTNYSASVPFDSSGNILIDPSTIYTDVFAYHGITQIPIISMTAKFTEGSGTCEVKDNRVSLKTLTSTSARITLTIEVDEGVTVTKDWYINQSKNGEDGFNGEDAVRTYLTGEQFFHYAEYAKIPTPQSITLKMDTTLMDVASYKWYWKISGTSEWTLLEGETKSELVVVYNGVYFQTGEDEITFRCVVTSTGGVSFEDIITINNVRDGESAYRGALDNESMTVPANYEGVVSDWSQATTYAHLRRGGTKFNNTEYTLTSSQLSGVGTLSINQEKKQITVNSSSIPNNYVTVQWQINFVYEGITVDTVVLSLVKNITGKDGNVGNSSIQIYCNTNSTPTRPTFTEMISSSGGTSGSFAWYPDPTNSTTTLTWTSTGYLNPNTNKIDLLPDKSGYRWTKPIIFSPLNGENGSDGRGVKSVTMQYYKSTSPTSLSGGSWSSSAPAAESGYWIWTRLYIVFDDGDYSYTNAVCTTGATGSDGDYGPGLSYRGEYSSTTNYAWTTNSQGNVRDIVKYRDSFYAVNRSKKGAGAFSGKTPSSNAGTDGGNYYWVKFNSFENVATDLLFADKATIAGWDFYNTNIQSQSGTMRLDGRTTAAVTSKIHLAIGSNAASSPGSAPFRVDTSGQCYTSKLNAVGGTVGGFDISEGRMTGSNSDSYGNKFTLSPTMTMYGSYGIPSAAVGFGLSAIPATTGQTCPAVVLNTLNSREGATNGFTLILYNGSARYSNTPQRWLNCQHYTDSGWGSGFSLESRYFGDSNNMERTIVNFVQLPTLTQLKNYGLESSDTSFNVRVSNGGYLYIEG</sequence>